<feature type="domain" description="Type VII secretion system protein EccE" evidence="8">
    <location>
        <begin position="198"/>
        <end position="292"/>
    </location>
</feature>
<name>A0A7I7RRB1_9MYCO</name>
<dbReference type="GO" id="GO:0005886">
    <property type="term" value="C:plasma membrane"/>
    <property type="evidence" value="ECO:0007669"/>
    <property type="project" value="UniProtKB-SubCell"/>
</dbReference>
<evidence type="ECO:0000256" key="5">
    <source>
        <dbReference type="ARBA" id="ARBA00022989"/>
    </source>
</evidence>
<keyword evidence="3" id="KW-1003">Cell membrane</keyword>
<keyword evidence="4" id="KW-0812">Transmembrane</keyword>
<reference evidence="9 10" key="1">
    <citation type="journal article" date="2019" name="Emerg. Microbes Infect.">
        <title>Comprehensive subspecies identification of 175 nontuberculous mycobacteria species based on 7547 genomic profiles.</title>
        <authorList>
            <person name="Matsumoto Y."/>
            <person name="Kinjo T."/>
            <person name="Motooka D."/>
            <person name="Nabeya D."/>
            <person name="Jung N."/>
            <person name="Uechi K."/>
            <person name="Horii T."/>
            <person name="Iida T."/>
            <person name="Fujita J."/>
            <person name="Nakamura S."/>
        </authorList>
    </citation>
    <scope>NUCLEOTIDE SEQUENCE [LARGE SCALE GENOMIC DNA]</scope>
    <source>
        <strain evidence="9 10">JCM 18538</strain>
        <plasmid evidence="9">pJCM18538</plasmid>
    </source>
</reference>
<evidence type="ECO:0000256" key="3">
    <source>
        <dbReference type="ARBA" id="ARBA00022475"/>
    </source>
</evidence>
<evidence type="ECO:0000313" key="9">
    <source>
        <dbReference type="EMBL" id="BBY46741.1"/>
    </source>
</evidence>
<dbReference type="AlphaFoldDB" id="A0A7I7RRB1"/>
<sequence>MDPSSARPDAAARSRLSKSAAIAPQRVLPLPGLLVVQCAALAGFAAALLLNVSGSYLATAAAAATAAVVIPVRGQSIVGAVRDRVAFLHDRRRRRRRPPPSHEPFDADQTDGTKIGFRWDGEVLVSVLRIGANPQTMTVLEPASVVSGESVSAAVLAECLEQFGIALASIDVVSQGSRSHGRSRIAAIYDAVLGPLPAIARRSVWVVVRFDPTLCADAIRRRGGDWQGIVRTASTATRRVANRLADAGLHPELATASEMTDAAADLAHGADLDEVDEEWLTCRHRRLQLRSFVFEPASFTNASLGRLWSVPSLSTTVCVSLRRTDRNRLLQLRGLVRFADHQQIRLDLAGLGPLPGSQYAALADTLPIPAPRRSVRHWVVGASEQELHDLLLPVSGCGQVIGADHHGRAIALPLFGPGVDRVEICGTLHLAQQVVLRSIALGARVHVRTRRPSSWQVMANQVGDRDRLRVLGDEEAGGDATDATSSERDRSVVVFDGTSERPASTGGTAVVVRPAHAVPSTEADVSLVLLDHDRDLVRVGTAAGSTVVTMVATEDEMRFLKPVVRHVGSATPIPAGGPS</sequence>
<dbReference type="InterPro" id="IPR050051">
    <property type="entry name" value="EccE_dom"/>
</dbReference>
<evidence type="ECO:0000259" key="8">
    <source>
        <dbReference type="Pfam" id="PF11203"/>
    </source>
</evidence>
<keyword evidence="5" id="KW-1133">Transmembrane helix</keyword>
<gene>
    <name evidence="9" type="ORF">MARA_01710</name>
</gene>
<evidence type="ECO:0000256" key="4">
    <source>
        <dbReference type="ARBA" id="ARBA00022692"/>
    </source>
</evidence>
<keyword evidence="10" id="KW-1185">Reference proteome</keyword>
<keyword evidence="6" id="KW-0472">Membrane</keyword>
<proteinExistence type="inferred from homology"/>
<organism evidence="9 10">
    <name type="scientific">Mycolicibacterium arabiense</name>
    <dbReference type="NCBI Taxonomy" id="1286181"/>
    <lineage>
        <taxon>Bacteria</taxon>
        <taxon>Bacillati</taxon>
        <taxon>Actinomycetota</taxon>
        <taxon>Actinomycetes</taxon>
        <taxon>Mycobacteriales</taxon>
        <taxon>Mycobacteriaceae</taxon>
        <taxon>Mycolicibacterium</taxon>
    </lineage>
</organism>
<evidence type="ECO:0000256" key="1">
    <source>
        <dbReference type="ARBA" id="ARBA00004236"/>
    </source>
</evidence>
<dbReference type="NCBIfam" id="TIGR03923">
    <property type="entry name" value="T7SS_EccE"/>
    <property type="match status" value="1"/>
</dbReference>
<dbReference type="Proteomes" id="UP000467428">
    <property type="component" value="Plasmid pJCM18538"/>
</dbReference>
<dbReference type="Pfam" id="PF11203">
    <property type="entry name" value="EccE"/>
    <property type="match status" value="1"/>
</dbReference>
<dbReference type="EMBL" id="AP022592">
    <property type="protein sequence ID" value="BBY46741.1"/>
    <property type="molecule type" value="Genomic_DNA"/>
</dbReference>
<accession>A0A7I7RRB1</accession>
<evidence type="ECO:0000256" key="6">
    <source>
        <dbReference type="ARBA" id="ARBA00023136"/>
    </source>
</evidence>
<dbReference type="KEGG" id="marz:MARA_01710"/>
<evidence type="ECO:0000256" key="7">
    <source>
        <dbReference type="SAM" id="MobiDB-lite"/>
    </source>
</evidence>
<geneLocation type="plasmid" evidence="9">
    <name>pJCM18538</name>
</geneLocation>
<evidence type="ECO:0000256" key="2">
    <source>
        <dbReference type="ARBA" id="ARBA00007759"/>
    </source>
</evidence>
<evidence type="ECO:0000313" key="10">
    <source>
        <dbReference type="Proteomes" id="UP000467428"/>
    </source>
</evidence>
<comment type="similarity">
    <text evidence="2">Belongs to the EccE family.</text>
</comment>
<keyword evidence="9" id="KW-0614">Plasmid</keyword>
<comment type="subcellular location">
    <subcellularLocation>
        <location evidence="1">Cell membrane</location>
    </subcellularLocation>
</comment>
<protein>
    <recommendedName>
        <fullName evidence="8">Type VII secretion system protein EccE domain-containing protein</fullName>
    </recommendedName>
</protein>
<dbReference type="InterPro" id="IPR021368">
    <property type="entry name" value="T7SS_EccE"/>
</dbReference>
<feature type="region of interest" description="Disordered" evidence="7">
    <location>
        <begin position="91"/>
        <end position="113"/>
    </location>
</feature>